<dbReference type="OrthoDB" id="10389285at2759"/>
<dbReference type="EMBL" id="NBIV01000169">
    <property type="protein sequence ID" value="PXF42289.1"/>
    <property type="molecule type" value="Genomic_DNA"/>
</dbReference>
<reference evidence="2 3" key="1">
    <citation type="journal article" date="2018" name="Mol. Biol. Evol.">
        <title>Analysis of the draft genome of the red seaweed Gracilariopsis chorda provides insights into genome size evolution in Rhodophyta.</title>
        <authorList>
            <person name="Lee J."/>
            <person name="Yang E.C."/>
            <person name="Graf L."/>
            <person name="Yang J.H."/>
            <person name="Qiu H."/>
            <person name="Zel Zion U."/>
            <person name="Chan C.X."/>
            <person name="Stephens T.G."/>
            <person name="Weber A.P.M."/>
            <person name="Boo G.H."/>
            <person name="Boo S.M."/>
            <person name="Kim K.M."/>
            <person name="Shin Y."/>
            <person name="Jung M."/>
            <person name="Lee S.J."/>
            <person name="Yim H.S."/>
            <person name="Lee J.H."/>
            <person name="Bhattacharya D."/>
            <person name="Yoon H.S."/>
        </authorList>
    </citation>
    <scope>NUCLEOTIDE SEQUENCE [LARGE SCALE GENOMIC DNA]</scope>
    <source>
        <strain evidence="2 3">SKKU-2015</strain>
        <tissue evidence="2">Whole body</tissue>
    </source>
</reference>
<comment type="caution">
    <text evidence="2">The sequence shown here is derived from an EMBL/GenBank/DDBJ whole genome shotgun (WGS) entry which is preliminary data.</text>
</comment>
<feature type="region of interest" description="Disordered" evidence="1">
    <location>
        <begin position="85"/>
        <end position="171"/>
    </location>
</feature>
<evidence type="ECO:0000313" key="2">
    <source>
        <dbReference type="EMBL" id="PXF42289.1"/>
    </source>
</evidence>
<name>A0A2V3IJQ9_9FLOR</name>
<dbReference type="Proteomes" id="UP000247409">
    <property type="component" value="Unassembled WGS sequence"/>
</dbReference>
<accession>A0A2V3IJQ9</accession>
<feature type="compositionally biased region" description="Basic and acidic residues" evidence="1">
    <location>
        <begin position="89"/>
        <end position="109"/>
    </location>
</feature>
<evidence type="ECO:0000256" key="1">
    <source>
        <dbReference type="SAM" id="MobiDB-lite"/>
    </source>
</evidence>
<feature type="compositionally biased region" description="Pro residues" evidence="1">
    <location>
        <begin position="138"/>
        <end position="157"/>
    </location>
</feature>
<proteinExistence type="predicted"/>
<organism evidence="2 3">
    <name type="scientific">Gracilariopsis chorda</name>
    <dbReference type="NCBI Taxonomy" id="448386"/>
    <lineage>
        <taxon>Eukaryota</taxon>
        <taxon>Rhodophyta</taxon>
        <taxon>Florideophyceae</taxon>
        <taxon>Rhodymeniophycidae</taxon>
        <taxon>Gracilariales</taxon>
        <taxon>Gracilariaceae</taxon>
        <taxon>Gracilariopsis</taxon>
    </lineage>
</organism>
<feature type="compositionally biased region" description="Polar residues" evidence="1">
    <location>
        <begin position="1"/>
        <end position="27"/>
    </location>
</feature>
<dbReference type="AlphaFoldDB" id="A0A2V3IJQ9"/>
<gene>
    <name evidence="2" type="ORF">BWQ96_08008</name>
</gene>
<evidence type="ECO:0000313" key="3">
    <source>
        <dbReference type="Proteomes" id="UP000247409"/>
    </source>
</evidence>
<sequence length="430" mass="48117">MRSLSLNHRPSPSPVHSDNSFPNNKPWSSGGPALFSPSPTDDNLSWSRIFRSSFDLRDKTRWKKRNLSYSCSDFEIAEEPHVVEIGQRLPDRSHSGTEEDVFGRRRPDFSSRSFSMLTSPSSHVLACDVQPSPHHTEPPPQPLTEPPLTKPPAAKPPNPRKRSSRISETAATHFVDTPIAKPDRNAKAPLIKEANNEHFDEQEAIRHITKAIDSSKGRLRKSANMNKAFTSVIRSGDGFLRKSEIIQQTLNSEDSKDPSMIILLDPEANDPANIHVEGVSTASEESGSVETMKSVRVVPVPNFGFSTSMTARQCAATLETILRDMSCRVSRYSDDVNGKGNTLRLKATRVANGARLLDRKVKLMVTVREEDHIRTSVSFRRIPTMYGTRHAHVPLCNDIRDRFQREWPAVVEALYIRVPNPDGTKTNSDN</sequence>
<protein>
    <submittedName>
        <fullName evidence="2">Uncharacterized protein</fullName>
    </submittedName>
</protein>
<feature type="region of interest" description="Disordered" evidence="1">
    <location>
        <begin position="1"/>
        <end position="44"/>
    </location>
</feature>
<keyword evidence="3" id="KW-1185">Reference proteome</keyword>